<evidence type="ECO:0000313" key="2">
    <source>
        <dbReference type="Proteomes" id="UP001595191"/>
    </source>
</evidence>
<comment type="caution">
    <text evidence="1">The sequence shown here is derived from an EMBL/GenBank/DDBJ whole genome shotgun (WGS) entry which is preliminary data.</text>
</comment>
<protein>
    <submittedName>
        <fullName evidence="1">Transcriptional regulator</fullName>
    </submittedName>
</protein>
<evidence type="ECO:0000313" key="1">
    <source>
        <dbReference type="EMBL" id="MFH6604475.1"/>
    </source>
</evidence>
<dbReference type="EMBL" id="JBHFPV010000002">
    <property type="protein sequence ID" value="MFH6604475.1"/>
    <property type="molecule type" value="Genomic_DNA"/>
</dbReference>
<accession>A0ACC7LML4</accession>
<name>A0ACC7LML4_9FLAO</name>
<keyword evidence="2" id="KW-1185">Reference proteome</keyword>
<reference evidence="1" key="1">
    <citation type="submission" date="2024-09" db="EMBL/GenBank/DDBJ databases">
        <authorList>
            <person name="Liu J."/>
        </authorList>
    </citation>
    <scope>NUCLEOTIDE SEQUENCE</scope>
    <source>
        <strain evidence="1">NBU2967</strain>
    </source>
</reference>
<organism evidence="1 2">
    <name type="scientific">Meishania litoralis</name>
    <dbReference type="NCBI Taxonomy" id="3434685"/>
    <lineage>
        <taxon>Bacteria</taxon>
        <taxon>Pseudomonadati</taxon>
        <taxon>Bacteroidota</taxon>
        <taxon>Flavobacteriia</taxon>
        <taxon>Flavobacteriales</taxon>
        <taxon>Flavobacteriaceae</taxon>
        <taxon>Meishania</taxon>
    </lineage>
</organism>
<dbReference type="Proteomes" id="UP001595191">
    <property type="component" value="Unassembled WGS sequence"/>
</dbReference>
<gene>
    <name evidence="1" type="ORF">ACEZ3G_13365</name>
</gene>
<sequence>MIAYAEKYKGIHPGRVLKRELKKRSLKQRPFALSIGEHPQTLNAITNERRDLNTALALKIESKLGLKEGSLVLLQAFYDIKKEKEGRNTRTPDFSILRKSLFWDTDIEKIDWKGKYKAVIRRVLERGNALEKNEISRFYGAKKVAAVTNSMNDMTTSP</sequence>
<proteinExistence type="predicted"/>